<comment type="cofactor">
    <cofactor evidence="2">
        <name>FAD</name>
        <dbReference type="ChEBI" id="CHEBI:57692"/>
    </cofactor>
</comment>
<dbReference type="Pfam" id="PF05199">
    <property type="entry name" value="GMC_oxred_C"/>
    <property type="match status" value="1"/>
</dbReference>
<accession>A0A6P8YI04</accession>
<dbReference type="InterPro" id="IPR000172">
    <property type="entry name" value="GMC_OxRdtase_N"/>
</dbReference>
<evidence type="ECO:0000313" key="7">
    <source>
        <dbReference type="RefSeq" id="XP_034236620.1"/>
    </source>
</evidence>
<dbReference type="RefSeq" id="XP_034236620.1">
    <property type="nucleotide sequence ID" value="XM_034380729.1"/>
</dbReference>
<dbReference type="SUPFAM" id="SSF54373">
    <property type="entry name" value="FAD-linked reductases, C-terminal domain"/>
    <property type="match status" value="1"/>
</dbReference>
<feature type="domain" description="Glucose-methanol-choline oxidoreductase N-terminal" evidence="5">
    <location>
        <begin position="315"/>
        <end position="329"/>
    </location>
</feature>
<evidence type="ECO:0000256" key="3">
    <source>
        <dbReference type="RuleBase" id="RU003968"/>
    </source>
</evidence>
<keyword evidence="6" id="KW-1185">Reference proteome</keyword>
<dbReference type="PANTHER" id="PTHR11552:SF217">
    <property type="entry name" value="GLUCOSE DEHYDROGENASE [FAD, QUINONE]"/>
    <property type="match status" value="1"/>
</dbReference>
<feature type="binding site" evidence="2">
    <location>
        <position position="144"/>
    </location>
    <ligand>
        <name>FAD</name>
        <dbReference type="ChEBI" id="CHEBI:57692"/>
    </ligand>
</feature>
<dbReference type="GO" id="GO:0050660">
    <property type="term" value="F:flavin adenine dinucleotide binding"/>
    <property type="evidence" value="ECO:0007669"/>
    <property type="project" value="InterPro"/>
</dbReference>
<feature type="binding site" evidence="2">
    <location>
        <position position="140"/>
    </location>
    <ligand>
        <name>FAD</name>
        <dbReference type="ChEBI" id="CHEBI:57692"/>
    </ligand>
</feature>
<dbReference type="InterPro" id="IPR012132">
    <property type="entry name" value="GMC_OxRdtase"/>
</dbReference>
<evidence type="ECO:0000313" key="6">
    <source>
        <dbReference type="Proteomes" id="UP000515158"/>
    </source>
</evidence>
<dbReference type="OrthoDB" id="269227at2759"/>
<dbReference type="Proteomes" id="UP000515158">
    <property type="component" value="Unplaced"/>
</dbReference>
<evidence type="ECO:0000256" key="1">
    <source>
        <dbReference type="ARBA" id="ARBA00010790"/>
    </source>
</evidence>
<feature type="binding site" evidence="2">
    <location>
        <position position="280"/>
    </location>
    <ligand>
        <name>FAD</name>
        <dbReference type="ChEBI" id="CHEBI:57692"/>
    </ligand>
</feature>
<dbReference type="PROSITE" id="PS00624">
    <property type="entry name" value="GMC_OXRED_2"/>
    <property type="match status" value="1"/>
</dbReference>
<keyword evidence="3" id="KW-0285">Flavoprotein</keyword>
<dbReference type="PROSITE" id="PS00623">
    <property type="entry name" value="GMC_OXRED_1"/>
    <property type="match status" value="1"/>
</dbReference>
<evidence type="ECO:0000259" key="4">
    <source>
        <dbReference type="PROSITE" id="PS00623"/>
    </source>
</evidence>
<dbReference type="Gene3D" id="3.30.560.10">
    <property type="entry name" value="Glucose Oxidase, domain 3"/>
    <property type="match status" value="1"/>
</dbReference>
<name>A0A6P8YI04_THRPL</name>
<evidence type="ECO:0000259" key="5">
    <source>
        <dbReference type="PROSITE" id="PS00624"/>
    </source>
</evidence>
<dbReference type="InterPro" id="IPR036188">
    <property type="entry name" value="FAD/NAD-bd_sf"/>
</dbReference>
<protein>
    <submittedName>
        <fullName evidence="7">Glucose dehydrogenase [FAD, quinone]-like</fullName>
    </submittedName>
</protein>
<proteinExistence type="inferred from homology"/>
<reference evidence="7" key="1">
    <citation type="submission" date="2025-08" db="UniProtKB">
        <authorList>
            <consortium name="RefSeq"/>
        </authorList>
    </citation>
    <scope>IDENTIFICATION</scope>
    <source>
        <tissue evidence="7">Total insect</tissue>
    </source>
</reference>
<dbReference type="InterPro" id="IPR007867">
    <property type="entry name" value="GMC_OxRtase_C"/>
</dbReference>
<dbReference type="SUPFAM" id="SSF51905">
    <property type="entry name" value="FAD/NAD(P)-binding domain"/>
    <property type="match status" value="1"/>
</dbReference>
<keyword evidence="2 3" id="KW-0274">FAD</keyword>
<dbReference type="KEGG" id="tpal:117642485"/>
<dbReference type="Pfam" id="PF00732">
    <property type="entry name" value="GMC_oxred_N"/>
    <property type="match status" value="1"/>
</dbReference>
<gene>
    <name evidence="7" type="primary">LOC117642485</name>
</gene>
<dbReference type="GO" id="GO:0016614">
    <property type="term" value="F:oxidoreductase activity, acting on CH-OH group of donors"/>
    <property type="evidence" value="ECO:0007669"/>
    <property type="project" value="InterPro"/>
</dbReference>
<dbReference type="GeneID" id="117642485"/>
<dbReference type="PIRSF" id="PIRSF000137">
    <property type="entry name" value="Alcohol_oxidase"/>
    <property type="match status" value="1"/>
</dbReference>
<sequence length="655" mass="71195">MGWSWNDLTTSLLRCEASRGAESAFMRLMESVLDQTSHLQDPLMQHMQREKYFLDDADFVVVGGGSAGSVLAARLSERPDWNVVLLEAGGCEPPFTQVPSFYISDGDSRRELDWDFKLEPQAEACLGHEDGICHWPRGKVLGGTSTINGMMYMRGHPRDYDRWEADGLAGWGWRHVLPYFKKSEDNKELGQGHVEDAFHSAGGYLTVQRFPDQPPLAWDILSAGAELGYRSNTDLNGSNRTGFTVAQANVRDGRRLSLSRAFLHPAKDRPNLRVITNAMVVRVSMDGDRARGVVFHRNGALHKLRARKEVVLTAGAVQTPHLLLLSGVGPRRQLQEAGVKVVADCPGVGQNLQNHISFSVDFALGNDTPGSNRLDMPTFEQFLSNGTGAMASTGLSQVTAFVHSRYSQGRGLDLPDLQLFFEGALANCSITGLPGEPSHNGGPTPFRMIPVVLRPLSRGEVRLQSKDPTVPPKLIANYLKDQEDVDLLIDGIRFVQRLANTSVMQELGVQLVLPATPGACGDLAPDSDDFWECLIRHRTNPENHQCGSARMGPDGDPGAVLTPRLQVRGVRGLRVADAAAIPHVVSANLNAAVVMVAERAADFIKEDYPLFADRRRPPPRGMNRGMGINRGSLLGNLLGVVRGAGGAGGGGDSSQ</sequence>
<organism evidence="7">
    <name type="scientific">Thrips palmi</name>
    <name type="common">Melon thrips</name>
    <dbReference type="NCBI Taxonomy" id="161013"/>
    <lineage>
        <taxon>Eukaryota</taxon>
        <taxon>Metazoa</taxon>
        <taxon>Ecdysozoa</taxon>
        <taxon>Arthropoda</taxon>
        <taxon>Hexapoda</taxon>
        <taxon>Insecta</taxon>
        <taxon>Pterygota</taxon>
        <taxon>Neoptera</taxon>
        <taxon>Paraneoptera</taxon>
        <taxon>Thysanoptera</taxon>
        <taxon>Terebrantia</taxon>
        <taxon>Thripoidea</taxon>
        <taxon>Thripidae</taxon>
        <taxon>Thrips</taxon>
    </lineage>
</organism>
<dbReference type="Gene3D" id="3.50.50.60">
    <property type="entry name" value="FAD/NAD(P)-binding domain"/>
    <property type="match status" value="1"/>
</dbReference>
<comment type="similarity">
    <text evidence="1 3">Belongs to the GMC oxidoreductase family.</text>
</comment>
<evidence type="ECO:0000256" key="2">
    <source>
        <dbReference type="PIRSR" id="PIRSR000137-2"/>
    </source>
</evidence>
<dbReference type="InParanoid" id="A0A6P8YI04"/>
<dbReference type="AlphaFoldDB" id="A0A6P8YI04"/>
<dbReference type="PANTHER" id="PTHR11552">
    <property type="entry name" value="GLUCOSE-METHANOL-CHOLINE GMC OXIDOREDUCTASE"/>
    <property type="match status" value="1"/>
</dbReference>
<feature type="domain" description="Glucose-methanol-choline oxidoreductase N-terminal" evidence="4">
    <location>
        <begin position="138"/>
        <end position="161"/>
    </location>
</feature>